<organism evidence="2 3">
    <name type="scientific">Chloebia gouldiae</name>
    <name type="common">Gouldian finch</name>
    <name type="synonym">Erythrura gouldiae</name>
    <dbReference type="NCBI Taxonomy" id="44316"/>
    <lineage>
        <taxon>Eukaryota</taxon>
        <taxon>Metazoa</taxon>
        <taxon>Chordata</taxon>
        <taxon>Craniata</taxon>
        <taxon>Vertebrata</taxon>
        <taxon>Euteleostomi</taxon>
        <taxon>Archelosauria</taxon>
        <taxon>Archosauria</taxon>
        <taxon>Dinosauria</taxon>
        <taxon>Saurischia</taxon>
        <taxon>Theropoda</taxon>
        <taxon>Coelurosauria</taxon>
        <taxon>Aves</taxon>
        <taxon>Neognathae</taxon>
        <taxon>Neoaves</taxon>
        <taxon>Telluraves</taxon>
        <taxon>Australaves</taxon>
        <taxon>Passeriformes</taxon>
        <taxon>Passeroidea</taxon>
        <taxon>Passeridae</taxon>
        <taxon>Chloebia</taxon>
    </lineage>
</organism>
<feature type="region of interest" description="Disordered" evidence="1">
    <location>
        <begin position="97"/>
        <end position="130"/>
    </location>
</feature>
<dbReference type="AlphaFoldDB" id="A0A3L8SHJ5"/>
<reference evidence="2 3" key="1">
    <citation type="journal article" date="2018" name="Proc. R. Soc. B">
        <title>A non-coding region near Follistatin controls head colour polymorphism in the Gouldian finch.</title>
        <authorList>
            <person name="Toomey M.B."/>
            <person name="Marques C.I."/>
            <person name="Andrade P."/>
            <person name="Araujo P.M."/>
            <person name="Sabatino S."/>
            <person name="Gazda M.A."/>
            <person name="Afonso S."/>
            <person name="Lopes R.J."/>
            <person name="Corbo J.C."/>
            <person name="Carneiro M."/>
        </authorList>
    </citation>
    <scope>NUCLEOTIDE SEQUENCE [LARGE SCALE GENOMIC DNA]</scope>
    <source>
        <strain evidence="2">Red01</strain>
        <tissue evidence="2">Muscle</tissue>
    </source>
</reference>
<gene>
    <name evidence="2" type="ORF">DV515_00007741</name>
</gene>
<evidence type="ECO:0000313" key="2">
    <source>
        <dbReference type="EMBL" id="RLW01815.1"/>
    </source>
</evidence>
<evidence type="ECO:0000256" key="1">
    <source>
        <dbReference type="SAM" id="MobiDB-lite"/>
    </source>
</evidence>
<name>A0A3L8SHJ5_CHLGU</name>
<protein>
    <submittedName>
        <fullName evidence="2">Uncharacterized protein</fullName>
    </submittedName>
</protein>
<feature type="compositionally biased region" description="Acidic residues" evidence="1">
    <location>
        <begin position="121"/>
        <end position="130"/>
    </location>
</feature>
<dbReference type="EMBL" id="QUSF01000021">
    <property type="protein sequence ID" value="RLW01815.1"/>
    <property type="molecule type" value="Genomic_DNA"/>
</dbReference>
<keyword evidence="3" id="KW-1185">Reference proteome</keyword>
<accession>A0A3L8SHJ5</accession>
<evidence type="ECO:0000313" key="3">
    <source>
        <dbReference type="Proteomes" id="UP000276834"/>
    </source>
</evidence>
<proteinExistence type="predicted"/>
<dbReference type="Proteomes" id="UP000276834">
    <property type="component" value="Unassembled WGS sequence"/>
</dbReference>
<sequence>MLAAGPSQELSPVFHHDHSVVYWMREWVKAPSWAQSCQDDIQRRLKKRHRDWHGWVAIPSSEGHPKKQLIMHNSQEYIVVWCSCLPGTVFGKQKAPEPITLGYQGHPTKLLSPQSPRMDPEIEDDSVPYG</sequence>
<comment type="caution">
    <text evidence="2">The sequence shown here is derived from an EMBL/GenBank/DDBJ whole genome shotgun (WGS) entry which is preliminary data.</text>
</comment>